<evidence type="ECO:0000313" key="4">
    <source>
        <dbReference type="EMBL" id="HJG85531.1"/>
    </source>
</evidence>
<sequence>MAAPKRVWLYGRIDRGGTSQVLDCQMEHLRGRAKEQGWVITREIRSGVFPDRPGLREVTQAAADGRMDDVVVKSMTRLCRNSLDAYVYMKRLQELGVGLVSIKDQVMLTASSICLQQ</sequence>
<dbReference type="InterPro" id="IPR036162">
    <property type="entry name" value="Resolvase-like_N_sf"/>
</dbReference>
<dbReference type="Pfam" id="PF00239">
    <property type="entry name" value="Resolvase"/>
    <property type="match status" value="1"/>
</dbReference>
<reference evidence="4" key="2">
    <citation type="submission" date="2021-09" db="EMBL/GenBank/DDBJ databases">
        <authorList>
            <person name="Gilroy R."/>
        </authorList>
    </citation>
    <scope>NUCLEOTIDE SEQUENCE</scope>
    <source>
        <strain evidence="4">CHK179-5677</strain>
    </source>
</reference>
<evidence type="ECO:0000313" key="5">
    <source>
        <dbReference type="Proteomes" id="UP000760668"/>
    </source>
</evidence>
<evidence type="ECO:0000256" key="2">
    <source>
        <dbReference type="ARBA" id="ARBA00023172"/>
    </source>
</evidence>
<keyword evidence="2" id="KW-0233">DNA recombination</keyword>
<comment type="caution">
    <text evidence="4">The sequence shown here is derived from an EMBL/GenBank/DDBJ whole genome shotgun (WGS) entry which is preliminary data.</text>
</comment>
<dbReference type="SUPFAM" id="SSF53041">
    <property type="entry name" value="Resolvase-like"/>
    <property type="match status" value="1"/>
</dbReference>
<protein>
    <submittedName>
        <fullName evidence="4">Recombinase family protein</fullName>
    </submittedName>
</protein>
<name>A0A921MK53_9FIRM</name>
<dbReference type="InterPro" id="IPR050639">
    <property type="entry name" value="SSR_resolvase"/>
</dbReference>
<dbReference type="PANTHER" id="PTHR30461">
    <property type="entry name" value="DNA-INVERTASE FROM LAMBDOID PROPHAGE"/>
    <property type="match status" value="1"/>
</dbReference>
<dbReference type="GO" id="GO:0003677">
    <property type="term" value="F:DNA binding"/>
    <property type="evidence" value="ECO:0007669"/>
    <property type="project" value="UniProtKB-KW"/>
</dbReference>
<accession>A0A921MK53</accession>
<dbReference type="InterPro" id="IPR006119">
    <property type="entry name" value="Resolv_N"/>
</dbReference>
<dbReference type="GO" id="GO:0000150">
    <property type="term" value="F:DNA strand exchange activity"/>
    <property type="evidence" value="ECO:0007669"/>
    <property type="project" value="InterPro"/>
</dbReference>
<dbReference type="PANTHER" id="PTHR30461:SF2">
    <property type="entry name" value="SERINE RECOMBINASE PINE-RELATED"/>
    <property type="match status" value="1"/>
</dbReference>
<keyword evidence="1" id="KW-0238">DNA-binding</keyword>
<dbReference type="Proteomes" id="UP000760668">
    <property type="component" value="Unassembled WGS sequence"/>
</dbReference>
<evidence type="ECO:0000259" key="3">
    <source>
        <dbReference type="SMART" id="SM00857"/>
    </source>
</evidence>
<dbReference type="EMBL" id="DYUC01000008">
    <property type="protein sequence ID" value="HJG85531.1"/>
    <property type="molecule type" value="Genomic_DNA"/>
</dbReference>
<gene>
    <name evidence="4" type="ORF">K8V01_00660</name>
</gene>
<feature type="domain" description="Resolvase/invertase-type recombinase catalytic" evidence="3">
    <location>
        <begin position="7"/>
        <end position="117"/>
    </location>
</feature>
<reference evidence="4" key="1">
    <citation type="journal article" date="2021" name="PeerJ">
        <title>Extensive microbial diversity within the chicken gut microbiome revealed by metagenomics and culture.</title>
        <authorList>
            <person name="Gilroy R."/>
            <person name="Ravi A."/>
            <person name="Getino M."/>
            <person name="Pursley I."/>
            <person name="Horton D.L."/>
            <person name="Alikhan N.F."/>
            <person name="Baker D."/>
            <person name="Gharbi K."/>
            <person name="Hall N."/>
            <person name="Watson M."/>
            <person name="Adriaenssens E.M."/>
            <person name="Foster-Nyarko E."/>
            <person name="Jarju S."/>
            <person name="Secka A."/>
            <person name="Antonio M."/>
            <person name="Oren A."/>
            <person name="Chaudhuri R.R."/>
            <person name="La Ragione R."/>
            <person name="Hildebrand F."/>
            <person name="Pallen M.J."/>
        </authorList>
    </citation>
    <scope>NUCLEOTIDE SEQUENCE</scope>
    <source>
        <strain evidence="4">CHK179-5677</strain>
    </source>
</reference>
<evidence type="ECO:0000256" key="1">
    <source>
        <dbReference type="ARBA" id="ARBA00023125"/>
    </source>
</evidence>
<dbReference type="AlphaFoldDB" id="A0A921MK53"/>
<dbReference type="Gene3D" id="3.40.50.1390">
    <property type="entry name" value="Resolvase, N-terminal catalytic domain"/>
    <property type="match status" value="1"/>
</dbReference>
<dbReference type="RefSeq" id="WP_191378870.1">
    <property type="nucleotide sequence ID" value="NZ_DYUC01000008.1"/>
</dbReference>
<dbReference type="SMART" id="SM00857">
    <property type="entry name" value="Resolvase"/>
    <property type="match status" value="1"/>
</dbReference>
<organism evidence="4 5">
    <name type="scientific">Pseudoflavonifractor capillosus</name>
    <dbReference type="NCBI Taxonomy" id="106588"/>
    <lineage>
        <taxon>Bacteria</taxon>
        <taxon>Bacillati</taxon>
        <taxon>Bacillota</taxon>
        <taxon>Clostridia</taxon>
        <taxon>Eubacteriales</taxon>
        <taxon>Oscillospiraceae</taxon>
        <taxon>Pseudoflavonifractor</taxon>
    </lineage>
</organism>
<proteinExistence type="predicted"/>